<proteinExistence type="predicted"/>
<accession>A0AAF0C1R3</accession>
<dbReference type="GO" id="GO:0005829">
    <property type="term" value="C:cytosol"/>
    <property type="evidence" value="ECO:0007669"/>
    <property type="project" value="TreeGrafter"/>
</dbReference>
<dbReference type="Pfam" id="PF13419">
    <property type="entry name" value="HAD_2"/>
    <property type="match status" value="1"/>
</dbReference>
<dbReference type="SFLD" id="SFLDG01129">
    <property type="entry name" value="C1.5:_HAD__Beta-PGM__Phosphata"/>
    <property type="match status" value="1"/>
</dbReference>
<organism evidence="1 2">
    <name type="scientific">Thalassomonas actiniarum</name>
    <dbReference type="NCBI Taxonomy" id="485447"/>
    <lineage>
        <taxon>Bacteria</taxon>
        <taxon>Pseudomonadati</taxon>
        <taxon>Pseudomonadota</taxon>
        <taxon>Gammaproteobacteria</taxon>
        <taxon>Alteromonadales</taxon>
        <taxon>Colwelliaceae</taxon>
        <taxon>Thalassomonas</taxon>
    </lineage>
</organism>
<dbReference type="Proteomes" id="UP000032568">
    <property type="component" value="Chromosome"/>
</dbReference>
<keyword evidence="1" id="KW-0378">Hydrolase</keyword>
<dbReference type="EMBL" id="CP059735">
    <property type="protein sequence ID" value="WDD97015.1"/>
    <property type="molecule type" value="Genomic_DNA"/>
</dbReference>
<dbReference type="InterPro" id="IPR023198">
    <property type="entry name" value="PGP-like_dom2"/>
</dbReference>
<dbReference type="InterPro" id="IPR050155">
    <property type="entry name" value="HAD-like_hydrolase_sf"/>
</dbReference>
<dbReference type="SUPFAM" id="SSF56784">
    <property type="entry name" value="HAD-like"/>
    <property type="match status" value="1"/>
</dbReference>
<reference evidence="1 2" key="2">
    <citation type="journal article" date="2022" name="Mar. Drugs">
        <title>Bioassay-Guided Fractionation Leads to the Detection of Cholic Acid Generated by the Rare Thalassomonas sp.</title>
        <authorList>
            <person name="Pheiffer F."/>
            <person name="Schneider Y.K."/>
            <person name="Hansen E.H."/>
            <person name="Andersen J.H."/>
            <person name="Isaksson J."/>
            <person name="Busche T."/>
            <person name="R C."/>
            <person name="Kalinowski J."/>
            <person name="Zyl L.V."/>
            <person name="Trindade M."/>
        </authorList>
    </citation>
    <scope>NUCLEOTIDE SEQUENCE [LARGE SCALE GENOMIC DNA]</scope>
    <source>
        <strain evidence="1 2">A5K-106</strain>
    </source>
</reference>
<dbReference type="InterPro" id="IPR041492">
    <property type="entry name" value="HAD_2"/>
</dbReference>
<dbReference type="GO" id="GO:0006281">
    <property type="term" value="P:DNA repair"/>
    <property type="evidence" value="ECO:0007669"/>
    <property type="project" value="TreeGrafter"/>
</dbReference>
<gene>
    <name evidence="1" type="ORF">SG35_016820</name>
</gene>
<sequence>MQDYQLIIFDWDGTLMDSVARIVSSLQGAARAASLQEPCFDSAKQIIGLSLPKAMQTLFPEDKHLHEMLIGQYKHHYRELDAIPTPLFDHADELLSGLKAAQKLLAVATGKGRSGLERVWQQSNSGHYFHASRCADESESKPHPDMIHSLLSELTIEPEQALMIGDTSFDLEMAQLAGVDSVGVTHGVHPSEVLAQYQPKAIVDSLPELAQLLLPQ</sequence>
<reference evidence="1 2" key="1">
    <citation type="journal article" date="2015" name="Genome Announc.">
        <title>Draft Genome Sequences of Marine Isolates of Thalassomonas viridans and Thalassomonas actiniarum.</title>
        <authorList>
            <person name="Olonade I."/>
            <person name="van Zyl L.J."/>
            <person name="Trindade M."/>
        </authorList>
    </citation>
    <scope>NUCLEOTIDE SEQUENCE [LARGE SCALE GENOMIC DNA]</scope>
    <source>
        <strain evidence="1 2">A5K-106</strain>
    </source>
</reference>
<dbReference type="AlphaFoldDB" id="A0AAF0C1R3"/>
<dbReference type="GO" id="GO:0008967">
    <property type="term" value="F:phosphoglycolate phosphatase activity"/>
    <property type="evidence" value="ECO:0007669"/>
    <property type="project" value="TreeGrafter"/>
</dbReference>
<dbReference type="InterPro" id="IPR023214">
    <property type="entry name" value="HAD_sf"/>
</dbReference>
<evidence type="ECO:0000313" key="1">
    <source>
        <dbReference type="EMBL" id="WDD97015.1"/>
    </source>
</evidence>
<dbReference type="SFLD" id="SFLDS00003">
    <property type="entry name" value="Haloacid_Dehalogenase"/>
    <property type="match status" value="1"/>
</dbReference>
<dbReference type="Gene3D" id="1.10.150.240">
    <property type="entry name" value="Putative phosphatase, domain 2"/>
    <property type="match status" value="1"/>
</dbReference>
<dbReference type="PANTHER" id="PTHR43434">
    <property type="entry name" value="PHOSPHOGLYCOLATE PHOSPHATASE"/>
    <property type="match status" value="1"/>
</dbReference>
<dbReference type="InterPro" id="IPR006439">
    <property type="entry name" value="HAD-SF_hydro_IA"/>
</dbReference>
<dbReference type="InterPro" id="IPR036412">
    <property type="entry name" value="HAD-like_sf"/>
</dbReference>
<protein>
    <submittedName>
        <fullName evidence="1">HAD-IA family hydrolase</fullName>
    </submittedName>
</protein>
<dbReference type="PANTHER" id="PTHR43434:SF24">
    <property type="entry name" value="HYDROLASE-RELATED"/>
    <property type="match status" value="1"/>
</dbReference>
<name>A0AAF0C1R3_9GAMM</name>
<dbReference type="RefSeq" id="WP_044831645.1">
    <property type="nucleotide sequence ID" value="NZ_CP059735.1"/>
</dbReference>
<evidence type="ECO:0000313" key="2">
    <source>
        <dbReference type="Proteomes" id="UP000032568"/>
    </source>
</evidence>
<dbReference type="Gene3D" id="3.40.50.1000">
    <property type="entry name" value="HAD superfamily/HAD-like"/>
    <property type="match status" value="1"/>
</dbReference>
<keyword evidence="2" id="KW-1185">Reference proteome</keyword>
<dbReference type="KEGG" id="tact:SG35_016820"/>
<dbReference type="NCBIfam" id="TIGR01549">
    <property type="entry name" value="HAD-SF-IA-v1"/>
    <property type="match status" value="1"/>
</dbReference>